<proteinExistence type="predicted"/>
<reference evidence="1" key="1">
    <citation type="submission" date="2013-07" db="EMBL/GenBank/DDBJ databases">
        <title>The genome of Eucalyptus grandis.</title>
        <authorList>
            <person name="Schmutz J."/>
            <person name="Hayes R."/>
            <person name="Myburg A."/>
            <person name="Tuskan G."/>
            <person name="Grattapaglia D."/>
            <person name="Rokhsar D.S."/>
        </authorList>
    </citation>
    <scope>NUCLEOTIDE SEQUENCE</scope>
    <source>
        <tissue evidence="1">Leaf extractions</tissue>
    </source>
</reference>
<accession>A0A059BJD5</accession>
<dbReference type="InParanoid" id="A0A059BJD5"/>
<organism evidence="1">
    <name type="scientific">Eucalyptus grandis</name>
    <name type="common">Flooded gum</name>
    <dbReference type="NCBI Taxonomy" id="71139"/>
    <lineage>
        <taxon>Eukaryota</taxon>
        <taxon>Viridiplantae</taxon>
        <taxon>Streptophyta</taxon>
        <taxon>Embryophyta</taxon>
        <taxon>Tracheophyta</taxon>
        <taxon>Spermatophyta</taxon>
        <taxon>Magnoliopsida</taxon>
        <taxon>eudicotyledons</taxon>
        <taxon>Gunneridae</taxon>
        <taxon>Pentapetalae</taxon>
        <taxon>rosids</taxon>
        <taxon>malvids</taxon>
        <taxon>Myrtales</taxon>
        <taxon>Myrtaceae</taxon>
        <taxon>Myrtoideae</taxon>
        <taxon>Eucalypteae</taxon>
        <taxon>Eucalyptus</taxon>
    </lineage>
</organism>
<name>A0A059BJD5_EUCGR</name>
<protein>
    <submittedName>
        <fullName evidence="1">Uncharacterized protein</fullName>
    </submittedName>
</protein>
<dbReference type="AlphaFoldDB" id="A0A059BJD5"/>
<gene>
    <name evidence="1" type="ORF">EUGRSUZ_F00051</name>
</gene>
<dbReference type="EMBL" id="KK198758">
    <property type="protein sequence ID" value="KCW66223.1"/>
    <property type="molecule type" value="Genomic_DNA"/>
</dbReference>
<evidence type="ECO:0000313" key="1">
    <source>
        <dbReference type="EMBL" id="KCW66223.1"/>
    </source>
</evidence>
<dbReference type="Gramene" id="KCW66223">
    <property type="protein sequence ID" value="KCW66223"/>
    <property type="gene ID" value="EUGRSUZ_F00051"/>
</dbReference>
<sequence length="101" mass="11813">MCFYDKLLIMINKSLSTEVPFNNFEEAFNLQLLMFKALRDVILIMSMKASFPKLFSIRSSTSRFTPVIDKRFSTSNFTYKGIVFYFTCIFKLTGRQILGLH</sequence>